<dbReference type="PROSITE" id="PS00330">
    <property type="entry name" value="HEMOLYSIN_CALCIUM"/>
    <property type="match status" value="3"/>
</dbReference>
<sequence>MSYIEGTDTDDVLTAGDNDILAGRDGNDTLSTGDGNHTSLHGGDGDDLYVVNWETHSADEPYFTWISETESAAYPESGWGNDTLDLSAVAGNLTDIRFSGTYSNIFGIRVYEDGEFVGQVDVSHRNLSHTQIETLKIGTDSLNIPMGISGAAMNGIFFFGATDGDDIITTDSLTLDISGLEGNDTITLGSAPDAVALGEGGQDVLHTGAIRQSLYGGSDDDILYHSLAGPAFLFGGNGSDRYILDWDIEASTEEFEVSISELGSTSVEGEVDILDISNIAHSADNIAFSGSSFYHNLKINILNNNHEVIASIDVIGFFGSNPAMQIENLVLGNDTIDLTGYETPSDLNVALNVYTVTEDGDLIEGVGNQLEVSGASGDDTIVGSGEYNKLRGGEGNDLLQANGQHTFLYGDGGHDRLVANASAASLFGGTGRDTLVSGEFERVYTYGGDDGDRLTGSSNDDHQYGQRGRDNIHGNDGNDAIDGGADGDFLFGGDGNDEITGRTGGDQIWTGAGDDLGYGGKDQDTLGGGLGADTLSGDDGDDIIFGGSEDDVINGGDGNDELYGGADADIISGGAGNDTLYGGTGADTLNGGSGDDILRPGSEADVLIFESGSGSDIVEGFSLEEDTLNLSGTSTDFTDLASVQAAATDTTEGLLIDLGGGDSVLLTGVTMGELATDNFIF</sequence>
<dbReference type="PANTHER" id="PTHR38340">
    <property type="entry name" value="S-LAYER PROTEIN"/>
    <property type="match status" value="1"/>
</dbReference>
<dbReference type="InterPro" id="IPR011049">
    <property type="entry name" value="Serralysin-like_metalloprot_C"/>
</dbReference>
<name>A0ABV8UCR8_9PROT</name>
<feature type="compositionally biased region" description="Gly residues" evidence="3">
    <location>
        <begin position="484"/>
        <end position="494"/>
    </location>
</feature>
<dbReference type="InterPro" id="IPR001343">
    <property type="entry name" value="Hemolysn_Ca-bd"/>
</dbReference>
<evidence type="ECO:0000256" key="3">
    <source>
        <dbReference type="SAM" id="MobiDB-lite"/>
    </source>
</evidence>
<comment type="caution">
    <text evidence="4">The sequence shown here is derived from an EMBL/GenBank/DDBJ whole genome shotgun (WGS) entry which is preliminary data.</text>
</comment>
<reference evidence="5" key="1">
    <citation type="journal article" date="2019" name="Int. J. Syst. Evol. Microbiol.">
        <title>The Global Catalogue of Microorganisms (GCM) 10K type strain sequencing project: providing services to taxonomists for standard genome sequencing and annotation.</title>
        <authorList>
            <consortium name="The Broad Institute Genomics Platform"/>
            <consortium name="The Broad Institute Genome Sequencing Center for Infectious Disease"/>
            <person name="Wu L."/>
            <person name="Ma J."/>
        </authorList>
    </citation>
    <scope>NUCLEOTIDE SEQUENCE [LARGE SCALE GENOMIC DNA]</scope>
    <source>
        <strain evidence="5">CGMCC 1.15304</strain>
    </source>
</reference>
<evidence type="ECO:0000313" key="4">
    <source>
        <dbReference type="EMBL" id="MFC4348999.1"/>
    </source>
</evidence>
<dbReference type="Gene3D" id="2.150.10.10">
    <property type="entry name" value="Serralysin-like metalloprotease, C-terminal"/>
    <property type="match status" value="5"/>
</dbReference>
<dbReference type="InterPro" id="IPR050557">
    <property type="entry name" value="RTX_toxin/Mannuronan_C5-epim"/>
</dbReference>
<accession>A0ABV8UCR8</accession>
<dbReference type="SUPFAM" id="SSF51120">
    <property type="entry name" value="beta-Roll"/>
    <property type="match status" value="5"/>
</dbReference>
<keyword evidence="5" id="KW-1185">Reference proteome</keyword>
<dbReference type="PRINTS" id="PR00313">
    <property type="entry name" value="CABNDNGRPT"/>
</dbReference>
<feature type="region of interest" description="Disordered" evidence="3">
    <location>
        <begin position="446"/>
        <end position="508"/>
    </location>
</feature>
<dbReference type="InterPro" id="IPR018511">
    <property type="entry name" value="Hemolysin-typ_Ca-bd_CS"/>
</dbReference>
<protein>
    <submittedName>
        <fullName evidence="4">Calcium-binding protein</fullName>
    </submittedName>
</protein>
<dbReference type="Proteomes" id="UP001595776">
    <property type="component" value="Unassembled WGS sequence"/>
</dbReference>
<evidence type="ECO:0000256" key="2">
    <source>
        <dbReference type="ARBA" id="ARBA00022525"/>
    </source>
</evidence>
<gene>
    <name evidence="4" type="ORF">ACFO5Q_14185</name>
</gene>
<feature type="compositionally biased region" description="Basic and acidic residues" evidence="3">
    <location>
        <begin position="459"/>
        <end position="473"/>
    </location>
</feature>
<dbReference type="RefSeq" id="WP_068143738.1">
    <property type="nucleotide sequence ID" value="NZ_JBHSCR010000014.1"/>
</dbReference>
<dbReference type="Pfam" id="PF00353">
    <property type="entry name" value="HemolysinCabind"/>
    <property type="match status" value="8"/>
</dbReference>
<comment type="subcellular location">
    <subcellularLocation>
        <location evidence="1">Secreted</location>
    </subcellularLocation>
</comment>
<proteinExistence type="predicted"/>
<dbReference type="EMBL" id="JBHSCR010000014">
    <property type="protein sequence ID" value="MFC4348999.1"/>
    <property type="molecule type" value="Genomic_DNA"/>
</dbReference>
<evidence type="ECO:0000256" key="1">
    <source>
        <dbReference type="ARBA" id="ARBA00004613"/>
    </source>
</evidence>
<evidence type="ECO:0000313" key="5">
    <source>
        <dbReference type="Proteomes" id="UP001595776"/>
    </source>
</evidence>
<feature type="compositionally biased region" description="Low complexity" evidence="3">
    <location>
        <begin position="474"/>
        <end position="483"/>
    </location>
</feature>
<organism evidence="4 5">
    <name type="scientific">Kordiimonas lipolytica</name>
    <dbReference type="NCBI Taxonomy" id="1662421"/>
    <lineage>
        <taxon>Bacteria</taxon>
        <taxon>Pseudomonadati</taxon>
        <taxon>Pseudomonadota</taxon>
        <taxon>Alphaproteobacteria</taxon>
        <taxon>Kordiimonadales</taxon>
        <taxon>Kordiimonadaceae</taxon>
        <taxon>Kordiimonas</taxon>
    </lineage>
</organism>
<keyword evidence="2" id="KW-0964">Secreted</keyword>
<dbReference type="PANTHER" id="PTHR38340:SF1">
    <property type="entry name" value="S-LAYER PROTEIN"/>
    <property type="match status" value="1"/>
</dbReference>